<sequence length="114" mass="12401">MHILGPDPSDFGNEEPPEIPPAPSPEPLQTPPAAPASPVTETGPGKRTIRLPKRFRDLLPEVLPSDEAEDPPQTSLERTVHTMSCQISSTLRNLPSLSPQRDLFTLRPTPPNPS</sequence>
<dbReference type="Proteomes" id="UP001215280">
    <property type="component" value="Unassembled WGS sequence"/>
</dbReference>
<protein>
    <submittedName>
        <fullName evidence="2">Uncharacterized protein</fullName>
    </submittedName>
</protein>
<dbReference type="EMBL" id="JARJLG010000150">
    <property type="protein sequence ID" value="KAJ7736234.1"/>
    <property type="molecule type" value="Genomic_DNA"/>
</dbReference>
<feature type="region of interest" description="Disordered" evidence="1">
    <location>
        <begin position="1"/>
        <end position="52"/>
    </location>
</feature>
<feature type="compositionally biased region" description="Pro residues" evidence="1">
    <location>
        <begin position="18"/>
        <end position="35"/>
    </location>
</feature>
<organism evidence="2 3">
    <name type="scientific">Mycena maculata</name>
    <dbReference type="NCBI Taxonomy" id="230809"/>
    <lineage>
        <taxon>Eukaryota</taxon>
        <taxon>Fungi</taxon>
        <taxon>Dikarya</taxon>
        <taxon>Basidiomycota</taxon>
        <taxon>Agaricomycotina</taxon>
        <taxon>Agaricomycetes</taxon>
        <taxon>Agaricomycetidae</taxon>
        <taxon>Agaricales</taxon>
        <taxon>Marasmiineae</taxon>
        <taxon>Mycenaceae</taxon>
        <taxon>Mycena</taxon>
    </lineage>
</organism>
<evidence type="ECO:0000256" key="1">
    <source>
        <dbReference type="SAM" id="MobiDB-lite"/>
    </source>
</evidence>
<keyword evidence="3" id="KW-1185">Reference proteome</keyword>
<accession>A0AAD7I6K2</accession>
<reference evidence="2" key="1">
    <citation type="submission" date="2023-03" db="EMBL/GenBank/DDBJ databases">
        <title>Massive genome expansion in bonnet fungi (Mycena s.s.) driven by repeated elements and novel gene families across ecological guilds.</title>
        <authorList>
            <consortium name="Lawrence Berkeley National Laboratory"/>
            <person name="Harder C.B."/>
            <person name="Miyauchi S."/>
            <person name="Viragh M."/>
            <person name="Kuo A."/>
            <person name="Thoen E."/>
            <person name="Andreopoulos B."/>
            <person name="Lu D."/>
            <person name="Skrede I."/>
            <person name="Drula E."/>
            <person name="Henrissat B."/>
            <person name="Morin E."/>
            <person name="Kohler A."/>
            <person name="Barry K."/>
            <person name="LaButti K."/>
            <person name="Morin E."/>
            <person name="Salamov A."/>
            <person name="Lipzen A."/>
            <person name="Mereny Z."/>
            <person name="Hegedus B."/>
            <person name="Baldrian P."/>
            <person name="Stursova M."/>
            <person name="Weitz H."/>
            <person name="Taylor A."/>
            <person name="Grigoriev I.V."/>
            <person name="Nagy L.G."/>
            <person name="Martin F."/>
            <person name="Kauserud H."/>
        </authorList>
    </citation>
    <scope>NUCLEOTIDE SEQUENCE</scope>
    <source>
        <strain evidence="2">CBHHK188m</strain>
    </source>
</reference>
<comment type="caution">
    <text evidence="2">The sequence shown here is derived from an EMBL/GenBank/DDBJ whole genome shotgun (WGS) entry which is preliminary data.</text>
</comment>
<dbReference type="AlphaFoldDB" id="A0AAD7I6K2"/>
<evidence type="ECO:0000313" key="3">
    <source>
        <dbReference type="Proteomes" id="UP001215280"/>
    </source>
</evidence>
<evidence type="ECO:0000313" key="2">
    <source>
        <dbReference type="EMBL" id="KAJ7736234.1"/>
    </source>
</evidence>
<gene>
    <name evidence="2" type="ORF">DFH07DRAFT_779785</name>
</gene>
<name>A0AAD7I6K2_9AGAR</name>
<proteinExistence type="predicted"/>
<feature type="region of interest" description="Disordered" evidence="1">
    <location>
        <begin position="93"/>
        <end position="114"/>
    </location>
</feature>